<dbReference type="STRING" id="1121927.GOHSU_70_00010"/>
<feature type="non-terminal residue" evidence="1">
    <location>
        <position position="99"/>
    </location>
</feature>
<dbReference type="Proteomes" id="UP000053405">
    <property type="component" value="Unassembled WGS sequence"/>
</dbReference>
<dbReference type="AlphaFoldDB" id="L7LDR9"/>
<accession>L7LDR9</accession>
<evidence type="ECO:0000313" key="1">
    <source>
        <dbReference type="EMBL" id="GAC59024.1"/>
    </source>
</evidence>
<sequence>MILVAGTAGARPESLVHGLAEVLAEPVQLVCAHDPGLGPEPEAPMPPCPRAAILAVDLSAAAGSAEAGLLQLLETFGAPVALAGVGAGADAGWPQRLAA</sequence>
<evidence type="ECO:0000313" key="2">
    <source>
        <dbReference type="Proteomes" id="UP000053405"/>
    </source>
</evidence>
<gene>
    <name evidence="1" type="ORF">GOHSU_70_00010</name>
</gene>
<keyword evidence="2" id="KW-1185">Reference proteome</keyword>
<organism evidence="1 2">
    <name type="scientific">Gordonia hirsuta DSM 44140 = NBRC 16056</name>
    <dbReference type="NCBI Taxonomy" id="1121927"/>
    <lineage>
        <taxon>Bacteria</taxon>
        <taxon>Bacillati</taxon>
        <taxon>Actinomycetota</taxon>
        <taxon>Actinomycetes</taxon>
        <taxon>Mycobacteriales</taxon>
        <taxon>Gordoniaceae</taxon>
        <taxon>Gordonia</taxon>
    </lineage>
</organism>
<name>L7LDR9_9ACTN</name>
<comment type="caution">
    <text evidence="1">The sequence shown here is derived from an EMBL/GenBank/DDBJ whole genome shotgun (WGS) entry which is preliminary data.</text>
</comment>
<reference evidence="1 2" key="1">
    <citation type="submission" date="2012-12" db="EMBL/GenBank/DDBJ databases">
        <title>Whole genome shotgun sequence of Gordonia hirsuta NBRC 16056.</title>
        <authorList>
            <person name="Isaki-Nakamura S."/>
            <person name="Hosoyama A."/>
            <person name="Tsuchikane K."/>
            <person name="Katsumata H."/>
            <person name="Baba S."/>
            <person name="Yamazaki S."/>
            <person name="Fujita N."/>
        </authorList>
    </citation>
    <scope>NUCLEOTIDE SEQUENCE [LARGE SCALE GENOMIC DNA]</scope>
    <source>
        <strain evidence="1 2">NBRC 16056</strain>
    </source>
</reference>
<protein>
    <submittedName>
        <fullName evidence="1">Uncharacterized protein</fullName>
    </submittedName>
</protein>
<proteinExistence type="predicted"/>
<dbReference type="EMBL" id="BANT01000070">
    <property type="protein sequence ID" value="GAC59024.1"/>
    <property type="molecule type" value="Genomic_DNA"/>
</dbReference>